<name>A0A6C0E1F8_9ZZZZ</name>
<evidence type="ECO:0000313" key="1">
    <source>
        <dbReference type="EMBL" id="QHT22440.1"/>
    </source>
</evidence>
<protein>
    <submittedName>
        <fullName evidence="1">Uncharacterized protein</fullName>
    </submittedName>
</protein>
<dbReference type="AlphaFoldDB" id="A0A6C0E1F8"/>
<reference evidence="1" key="1">
    <citation type="journal article" date="2020" name="Nature">
        <title>Giant virus diversity and host interactions through global metagenomics.</title>
        <authorList>
            <person name="Schulz F."/>
            <person name="Roux S."/>
            <person name="Paez-Espino D."/>
            <person name="Jungbluth S."/>
            <person name="Walsh D.A."/>
            <person name="Denef V.J."/>
            <person name="McMahon K.D."/>
            <person name="Konstantinidis K.T."/>
            <person name="Eloe-Fadrosh E.A."/>
            <person name="Kyrpides N.C."/>
            <person name="Woyke T."/>
        </authorList>
    </citation>
    <scope>NUCLEOTIDE SEQUENCE</scope>
    <source>
        <strain evidence="1">GVMAG-M-3300023179-111</strain>
    </source>
</reference>
<proteinExistence type="predicted"/>
<organism evidence="1">
    <name type="scientific">viral metagenome</name>
    <dbReference type="NCBI Taxonomy" id="1070528"/>
    <lineage>
        <taxon>unclassified sequences</taxon>
        <taxon>metagenomes</taxon>
        <taxon>organismal metagenomes</taxon>
    </lineage>
</organism>
<dbReference type="EMBL" id="MN739709">
    <property type="protein sequence ID" value="QHT22440.1"/>
    <property type="molecule type" value="Genomic_DNA"/>
</dbReference>
<sequence length="872" mass="104873">MSYLKVLVVCSSEKYSGKIINDFNKPLNKEMMKNLHNEFKKYGNYEKIDYIFCNDIDINSESTHFPDCLQKVDIIWFAGCNLISNIIKSEDTIIKIFNNLNDNGIFLFTEHPRFKEKYSEDPSKTLMTSIDTMLKHDFQIEKYEHEKYKKIIDKINERFIKIEDKEQNLIYYKKKLLSSNKINMNYNKLWEIIGIEKKQLEQDKKVDELKKKIHKDLMNEINECFKNISDYISPYIYIYNLLFYPKSIHETNYEFLEKKLKNLVEQKELSFFLFIYLNSKNENISNLKHISELIEDFNKKYYHNVSENKKRKYINFLILKEEDKEKYTDIIKCNEFRMHDNMNIITGRILKEKQNNDNKVNELEKKISSNLFKEINECFKSKKDIVRKIDIFKNFYDINIVCVNFEEILKYDSLTRKLDSYNEKEFTRFFLIIEVPVPSNFSKNVLNLFLNITQYNRKNKKVKLTETKEISNLMLVTRKETDDFISVTRKSDLNALSEYHDIVDIRSELFDNNLYETFIRGDGFCSLWATMLGYIIENKMYYVDNKGDNIDDIVKFRNNLISYISSNKKHLQNISLYDIETDNDTEFDSLITQLKNDDIDIIRSDVLIQYVLPEFLNVEIILIKYEIDKYIKIKYKKYKPNKDTKTIYLLNDNYHYTLLISKDISYEVIDKKDKGKKSKEIFDEYYTSLEKLNINNMLNEIEKSTHMTILQKNIDDKLSKLDVKDSKTWYNNNIDSIITNLCKDAIDFRMSMLDSTLNKKYILDFTDIYYFRRTLYCRDRCIIKDDKESNDKDLIEKLKKFHVLLEENKKIISDRETILIMLNADIHFRERDKNNKLYKELYEKIQTLNIIRGQDDYDNVLKLIQSFIKTRL</sequence>
<accession>A0A6C0E1F8</accession>